<evidence type="ECO:0000313" key="2">
    <source>
        <dbReference type="Proteomes" id="UP000059113"/>
    </source>
</evidence>
<organism evidence="1 2">
    <name type="scientific">Aurantiacibacter atlanticus</name>
    <dbReference type="NCBI Taxonomy" id="1648404"/>
    <lineage>
        <taxon>Bacteria</taxon>
        <taxon>Pseudomonadati</taxon>
        <taxon>Pseudomonadota</taxon>
        <taxon>Alphaproteobacteria</taxon>
        <taxon>Sphingomonadales</taxon>
        <taxon>Erythrobacteraceae</taxon>
        <taxon>Aurantiacibacter</taxon>
    </lineage>
</organism>
<protein>
    <submittedName>
        <fullName evidence="1">Uncharacterized protein</fullName>
    </submittedName>
</protein>
<proteinExistence type="predicted"/>
<dbReference type="Proteomes" id="UP000059113">
    <property type="component" value="Chromosome"/>
</dbReference>
<accession>A0A0H4VZY5</accession>
<gene>
    <name evidence="1" type="ORF">CP97_12955</name>
</gene>
<name>A0A0H4VZY5_9SPHN</name>
<dbReference type="PATRIC" id="fig|1648404.4.peg.2693"/>
<evidence type="ECO:0000313" key="1">
    <source>
        <dbReference type="EMBL" id="AKQ42753.1"/>
    </source>
</evidence>
<dbReference type="EMBL" id="CP011310">
    <property type="protein sequence ID" value="AKQ42753.1"/>
    <property type="molecule type" value="Genomic_DNA"/>
</dbReference>
<sequence length="103" mass="11735">MNQTSDPITPDFWNRIALDTWNMWFEASQVVWLRSMRLAGGGRVGERESRRMVNEKLAAPWELAFGLVFDPATYGQNGAQHVAGESVRHYGAKVSANRRRLSR</sequence>
<reference evidence="1 2" key="1">
    <citation type="journal article" date="2015" name="Int. J. Syst. Evol. Microbiol.">
        <title>Erythrobacter atlanticus sp. nov., a bacterium from ocean sediment able to degrade polycyclic aromatic hydrocarbons.</title>
        <authorList>
            <person name="Zhuang L."/>
            <person name="Liu Y."/>
            <person name="Wang L."/>
            <person name="Wang W."/>
            <person name="Shao Z."/>
        </authorList>
    </citation>
    <scope>NUCLEOTIDE SEQUENCE [LARGE SCALE GENOMIC DNA]</scope>
    <source>
        <strain evidence="2">s21-N3</strain>
    </source>
</reference>
<dbReference type="AlphaFoldDB" id="A0A0H4VZY5"/>
<reference evidence="2" key="2">
    <citation type="submission" date="2015-04" db="EMBL/GenBank/DDBJ databases">
        <title>The complete genome sequence of Erythrobacter sp. s21-N3.</title>
        <authorList>
            <person name="Zhuang L."/>
            <person name="Liu Y."/>
            <person name="Shao Z."/>
        </authorList>
    </citation>
    <scope>NUCLEOTIDE SEQUENCE [LARGE SCALE GENOMIC DNA]</scope>
    <source>
        <strain evidence="2">s21-N3</strain>
    </source>
</reference>
<dbReference type="RefSeq" id="WP_048886296.1">
    <property type="nucleotide sequence ID" value="NZ_CP011310.1"/>
</dbReference>
<keyword evidence="2" id="KW-1185">Reference proteome</keyword>
<dbReference type="KEGG" id="ery:CP97_12955"/>